<gene>
    <name evidence="1" type="primary">SMI1</name>
    <name evidence="1" type="ORF">M8818_002498</name>
</gene>
<sequence>MTSNDRHASHNSPYRTGQHVPLPQSRHAPLTSVATSAFESQTNLTSYAQDNDSFVANGPLSPTSPYSPGMRSTMQRTQSNLSNLSNPQDSKTDGAATGEIQMQNFSEGLPPPPPVGHSWKRVDGWMEHNYEELFENLCEGCTQNDINELEHELDCTLPMEVRESLQIHDGQERGGRPTGVIFGCMLLDCEEIVQEWNNWRKVNEEYLREQNNYPTPQYPSKAFAGSSSSAAPPAPAANGNWRQDLLSRQDSQPPNAVQKAYVHPAWIPLARDWGGNNICVDLAPGPTGKWGQIIIMGRDYDCKYVISRSWAAFLATVADDLSTDKWFIDEDTAELKLGEFRHQNVEPAYLDILRWRADQKFGRRQPKKRPGQPLRINSNVASQMNGFSPYASPATGNDERGRSPQRMNGKQPATSSPRAHVSSPLARVAEELPSAVKVRDFETANKPGQASKLDNLVSLDTPVVTDNLDAVLESSKGSLDSGSEQSSAKDSKMNDLKENTPVEKEKKEEEASTEAGAEDLKTVEI</sequence>
<name>A0ACC3SGL2_9PEZI</name>
<protein>
    <submittedName>
        <fullName evidence="1">Cell wall assembly regulator</fullName>
    </submittedName>
</protein>
<keyword evidence="2" id="KW-1185">Reference proteome</keyword>
<proteinExistence type="predicted"/>
<evidence type="ECO:0000313" key="1">
    <source>
        <dbReference type="EMBL" id="KAK8213200.1"/>
    </source>
</evidence>
<organism evidence="1 2">
    <name type="scientific">Zalaria obscura</name>
    <dbReference type="NCBI Taxonomy" id="2024903"/>
    <lineage>
        <taxon>Eukaryota</taxon>
        <taxon>Fungi</taxon>
        <taxon>Dikarya</taxon>
        <taxon>Ascomycota</taxon>
        <taxon>Pezizomycotina</taxon>
        <taxon>Dothideomycetes</taxon>
        <taxon>Dothideomycetidae</taxon>
        <taxon>Dothideales</taxon>
        <taxon>Zalariaceae</taxon>
        <taxon>Zalaria</taxon>
    </lineage>
</organism>
<accession>A0ACC3SGL2</accession>
<evidence type="ECO:0000313" key="2">
    <source>
        <dbReference type="Proteomes" id="UP001320706"/>
    </source>
</evidence>
<comment type="caution">
    <text evidence="1">The sequence shown here is derived from an EMBL/GenBank/DDBJ whole genome shotgun (WGS) entry which is preliminary data.</text>
</comment>
<reference evidence="1" key="1">
    <citation type="submission" date="2024-02" db="EMBL/GenBank/DDBJ databases">
        <title>Metagenome Assembled Genome of Zalaria obscura JY119.</title>
        <authorList>
            <person name="Vighnesh L."/>
            <person name="Jagadeeshwari U."/>
            <person name="Venkata Ramana C."/>
            <person name="Sasikala C."/>
        </authorList>
    </citation>
    <scope>NUCLEOTIDE SEQUENCE</scope>
    <source>
        <strain evidence="1">JY119</strain>
    </source>
</reference>
<dbReference type="Proteomes" id="UP001320706">
    <property type="component" value="Unassembled WGS sequence"/>
</dbReference>
<dbReference type="EMBL" id="JAMKPW020000011">
    <property type="protein sequence ID" value="KAK8213200.1"/>
    <property type="molecule type" value="Genomic_DNA"/>
</dbReference>